<gene>
    <name evidence="6" type="ORF">J2Z65_006245</name>
</gene>
<dbReference type="InterPro" id="IPR001173">
    <property type="entry name" value="Glyco_trans_2-like"/>
</dbReference>
<dbReference type="CDD" id="cd04186">
    <property type="entry name" value="GT_2_like_c"/>
    <property type="match status" value="1"/>
</dbReference>
<evidence type="ECO:0000256" key="3">
    <source>
        <dbReference type="ARBA" id="ARBA00022676"/>
    </source>
</evidence>
<evidence type="ECO:0000256" key="4">
    <source>
        <dbReference type="ARBA" id="ARBA00022679"/>
    </source>
</evidence>
<protein>
    <submittedName>
        <fullName evidence="6">GT2 family glycosyltransferase</fullName>
    </submittedName>
</protein>
<dbReference type="SUPFAM" id="SSF53448">
    <property type="entry name" value="Nucleotide-diphospho-sugar transferases"/>
    <property type="match status" value="1"/>
</dbReference>
<organism evidence="6 7">
    <name type="scientific">Paenibacillus aceris</name>
    <dbReference type="NCBI Taxonomy" id="869555"/>
    <lineage>
        <taxon>Bacteria</taxon>
        <taxon>Bacillati</taxon>
        <taxon>Bacillota</taxon>
        <taxon>Bacilli</taxon>
        <taxon>Bacillales</taxon>
        <taxon>Paenibacillaceae</taxon>
        <taxon>Paenibacillus</taxon>
    </lineage>
</organism>
<accession>A0ABS4IA85</accession>
<evidence type="ECO:0000313" key="7">
    <source>
        <dbReference type="Proteomes" id="UP001519344"/>
    </source>
</evidence>
<name>A0ABS4IA85_9BACL</name>
<evidence type="ECO:0000256" key="1">
    <source>
        <dbReference type="ARBA" id="ARBA00004776"/>
    </source>
</evidence>
<comment type="caution">
    <text evidence="6">The sequence shown here is derived from an EMBL/GenBank/DDBJ whole genome shotgun (WGS) entry which is preliminary data.</text>
</comment>
<dbReference type="InterPro" id="IPR029044">
    <property type="entry name" value="Nucleotide-diphossugar_trans"/>
</dbReference>
<evidence type="ECO:0000256" key="2">
    <source>
        <dbReference type="ARBA" id="ARBA00006739"/>
    </source>
</evidence>
<keyword evidence="4" id="KW-0808">Transferase</keyword>
<dbReference type="RefSeq" id="WP_167068101.1">
    <property type="nucleotide sequence ID" value="NZ_JAAOZR010000094.1"/>
</dbReference>
<feature type="domain" description="Glycosyltransferase 2-like" evidence="5">
    <location>
        <begin position="5"/>
        <end position="167"/>
    </location>
</feature>
<evidence type="ECO:0000313" key="6">
    <source>
        <dbReference type="EMBL" id="MBP1966984.1"/>
    </source>
</evidence>
<dbReference type="Pfam" id="PF00535">
    <property type="entry name" value="Glycos_transf_2"/>
    <property type="match status" value="1"/>
</dbReference>
<comment type="pathway">
    <text evidence="1">Cell wall biogenesis; cell wall polysaccharide biosynthesis.</text>
</comment>
<dbReference type="Gene3D" id="3.90.550.10">
    <property type="entry name" value="Spore Coat Polysaccharide Biosynthesis Protein SpsA, Chain A"/>
    <property type="match status" value="1"/>
</dbReference>
<dbReference type="EMBL" id="JAGGKV010000027">
    <property type="protein sequence ID" value="MBP1966984.1"/>
    <property type="molecule type" value="Genomic_DNA"/>
</dbReference>
<keyword evidence="7" id="KW-1185">Reference proteome</keyword>
<sequence>MNATSIIIPTFNEKALLMDCIYSIRLHTQTPYEIIVVDNGSTDGTLDFLIQERVPFVSFHDNKGFPVACNTGMKLAKGSTILLLNNDVLLTPNWLVNMLDCLYHSPDVGIVGPMTNYASGRQKIIEPYTTLEEMTVNYNEQKKGTYTEVQRLIGFCFLFKREVMDRIGLLDERFSPGHFEDDDYCYRARHAGFKLMMAEDTFIFHHGSASFGKKSKQQFKAIVQRSRDLFIEKWGVDPHQFI</sequence>
<dbReference type="PANTHER" id="PTHR43179">
    <property type="entry name" value="RHAMNOSYLTRANSFERASE WBBL"/>
    <property type="match status" value="1"/>
</dbReference>
<proteinExistence type="inferred from homology"/>
<dbReference type="PANTHER" id="PTHR43179:SF12">
    <property type="entry name" value="GALACTOFURANOSYLTRANSFERASE GLFT2"/>
    <property type="match status" value="1"/>
</dbReference>
<evidence type="ECO:0000259" key="5">
    <source>
        <dbReference type="Pfam" id="PF00535"/>
    </source>
</evidence>
<reference evidence="6 7" key="1">
    <citation type="submission" date="2021-03" db="EMBL/GenBank/DDBJ databases">
        <title>Genomic Encyclopedia of Type Strains, Phase IV (KMG-IV): sequencing the most valuable type-strain genomes for metagenomic binning, comparative biology and taxonomic classification.</title>
        <authorList>
            <person name="Goeker M."/>
        </authorList>
    </citation>
    <scope>NUCLEOTIDE SEQUENCE [LARGE SCALE GENOMIC DNA]</scope>
    <source>
        <strain evidence="6 7">DSM 24950</strain>
    </source>
</reference>
<keyword evidence="3" id="KW-0328">Glycosyltransferase</keyword>
<comment type="similarity">
    <text evidence="2">Belongs to the glycosyltransferase 2 family.</text>
</comment>
<dbReference type="Proteomes" id="UP001519344">
    <property type="component" value="Unassembled WGS sequence"/>
</dbReference>